<evidence type="ECO:0000256" key="1">
    <source>
        <dbReference type="ARBA" id="ARBA00022448"/>
    </source>
</evidence>
<evidence type="ECO:0000256" key="2">
    <source>
        <dbReference type="ARBA" id="ARBA00022741"/>
    </source>
</evidence>
<dbReference type="GO" id="GO:0005524">
    <property type="term" value="F:ATP binding"/>
    <property type="evidence" value="ECO:0007669"/>
    <property type="project" value="UniProtKB-KW"/>
</dbReference>
<name>A0ABU4HTF5_9ACTN</name>
<dbReference type="SMART" id="SM00382">
    <property type="entry name" value="AAA"/>
    <property type="match status" value="1"/>
</dbReference>
<evidence type="ECO:0000256" key="3">
    <source>
        <dbReference type="ARBA" id="ARBA00022840"/>
    </source>
</evidence>
<dbReference type="PANTHER" id="PTHR45772">
    <property type="entry name" value="CONSERVED COMPONENT OF ABC TRANSPORTER FOR NATURAL AMINO ACIDS-RELATED"/>
    <property type="match status" value="1"/>
</dbReference>
<dbReference type="Proteomes" id="UP001284601">
    <property type="component" value="Unassembled WGS sequence"/>
</dbReference>
<dbReference type="SUPFAM" id="SSF52540">
    <property type="entry name" value="P-loop containing nucleoside triphosphate hydrolases"/>
    <property type="match status" value="1"/>
</dbReference>
<accession>A0ABU4HTF5</accession>
<keyword evidence="2" id="KW-0547">Nucleotide-binding</keyword>
<organism evidence="5 6">
    <name type="scientific">Conexibacter stalactiti</name>
    <dbReference type="NCBI Taxonomy" id="1940611"/>
    <lineage>
        <taxon>Bacteria</taxon>
        <taxon>Bacillati</taxon>
        <taxon>Actinomycetota</taxon>
        <taxon>Thermoleophilia</taxon>
        <taxon>Solirubrobacterales</taxon>
        <taxon>Conexibacteraceae</taxon>
        <taxon>Conexibacter</taxon>
    </lineage>
</organism>
<keyword evidence="6" id="KW-1185">Reference proteome</keyword>
<dbReference type="Gene3D" id="3.40.50.300">
    <property type="entry name" value="P-loop containing nucleotide triphosphate hydrolases"/>
    <property type="match status" value="1"/>
</dbReference>
<gene>
    <name evidence="5" type="ORF">R7226_19780</name>
</gene>
<dbReference type="PANTHER" id="PTHR45772:SF7">
    <property type="entry name" value="AMINO ACID ABC TRANSPORTER ATP-BINDING PROTEIN"/>
    <property type="match status" value="1"/>
</dbReference>
<protein>
    <submittedName>
        <fullName evidence="5">ATP-binding cassette domain-containing protein</fullName>
    </submittedName>
</protein>
<dbReference type="InterPro" id="IPR032823">
    <property type="entry name" value="BCA_ABC_TP_C"/>
</dbReference>
<dbReference type="EMBL" id="JAWSTH010000060">
    <property type="protein sequence ID" value="MDW5596597.1"/>
    <property type="molecule type" value="Genomic_DNA"/>
</dbReference>
<evidence type="ECO:0000313" key="5">
    <source>
        <dbReference type="EMBL" id="MDW5596597.1"/>
    </source>
</evidence>
<evidence type="ECO:0000313" key="6">
    <source>
        <dbReference type="Proteomes" id="UP001284601"/>
    </source>
</evidence>
<keyword evidence="1" id="KW-0813">Transport</keyword>
<feature type="domain" description="ABC transporter" evidence="4">
    <location>
        <begin position="4"/>
        <end position="236"/>
    </location>
</feature>
<dbReference type="Pfam" id="PF12399">
    <property type="entry name" value="BCA_ABC_TP_C"/>
    <property type="match status" value="1"/>
</dbReference>
<evidence type="ECO:0000259" key="4">
    <source>
        <dbReference type="PROSITE" id="PS50893"/>
    </source>
</evidence>
<dbReference type="Pfam" id="PF00005">
    <property type="entry name" value="ABC_tran"/>
    <property type="match status" value="1"/>
</dbReference>
<proteinExistence type="predicted"/>
<comment type="caution">
    <text evidence="5">The sequence shown here is derived from an EMBL/GenBank/DDBJ whole genome shotgun (WGS) entry which is preliminary data.</text>
</comment>
<dbReference type="InterPro" id="IPR003439">
    <property type="entry name" value="ABC_transporter-like_ATP-bd"/>
</dbReference>
<dbReference type="InterPro" id="IPR051120">
    <property type="entry name" value="ABC_AA/LPS_Transport"/>
</dbReference>
<sequence>MNVLELSGVGKRYGGVEVLRDVSLSVRAGSVTALIGPNGAGKSTLANVASGIVRPDSGTVTLGGRDVTRTTTWRRASLGLGRTFQNLELFEGLTVLENVMVGAHAHGLSRRALREAALAALERFSIGHLAQRRVESLSFGEAKLVEPARMLVGRPSVAILDEPAAGLPPASADELAGRIAALSADGLAVLLIEHDVPLVMRLSDHVVVLVGGAVLTEGPPATVREDQRVIDAYLGVEDE</sequence>
<reference evidence="6" key="1">
    <citation type="submission" date="2023-07" db="EMBL/GenBank/DDBJ databases">
        <title>Conexibacter stalactiti sp. nov., isolated from stalactites in a lava cave and emended description of the genus Conexibacter.</title>
        <authorList>
            <person name="Lee S.D."/>
        </authorList>
    </citation>
    <scope>NUCLEOTIDE SEQUENCE [LARGE SCALE GENOMIC DNA]</scope>
    <source>
        <strain evidence="6">KCTC 39840</strain>
    </source>
</reference>
<keyword evidence="3 5" id="KW-0067">ATP-binding</keyword>
<dbReference type="PROSITE" id="PS50893">
    <property type="entry name" value="ABC_TRANSPORTER_2"/>
    <property type="match status" value="1"/>
</dbReference>
<dbReference type="RefSeq" id="WP_318599033.1">
    <property type="nucleotide sequence ID" value="NZ_JAWSTH010000060.1"/>
</dbReference>
<dbReference type="InterPro" id="IPR027417">
    <property type="entry name" value="P-loop_NTPase"/>
</dbReference>
<dbReference type="InterPro" id="IPR003593">
    <property type="entry name" value="AAA+_ATPase"/>
</dbReference>
<reference evidence="5 6" key="2">
    <citation type="submission" date="2023-10" db="EMBL/GenBank/DDBJ databases">
        <authorList>
            <person name="Han X.F."/>
        </authorList>
    </citation>
    <scope>NUCLEOTIDE SEQUENCE [LARGE SCALE GENOMIC DNA]</scope>
    <source>
        <strain evidence="5 6">KCTC 39840</strain>
    </source>
</reference>